<dbReference type="EMBL" id="ASPP01025573">
    <property type="protein sequence ID" value="ETO07914.1"/>
    <property type="molecule type" value="Genomic_DNA"/>
</dbReference>
<dbReference type="PANTHER" id="PTHR24320">
    <property type="entry name" value="RETINOL DEHYDROGENASE"/>
    <property type="match status" value="1"/>
</dbReference>
<dbReference type="AlphaFoldDB" id="X6M225"/>
<dbReference type="InterPro" id="IPR036291">
    <property type="entry name" value="NAD(P)-bd_dom_sf"/>
</dbReference>
<proteinExistence type="inferred from homology"/>
<organism evidence="3 4">
    <name type="scientific">Reticulomyxa filosa</name>
    <dbReference type="NCBI Taxonomy" id="46433"/>
    <lineage>
        <taxon>Eukaryota</taxon>
        <taxon>Sar</taxon>
        <taxon>Rhizaria</taxon>
        <taxon>Retaria</taxon>
        <taxon>Foraminifera</taxon>
        <taxon>Monothalamids</taxon>
        <taxon>Reticulomyxidae</taxon>
        <taxon>Reticulomyxa</taxon>
    </lineage>
</organism>
<evidence type="ECO:0000256" key="1">
    <source>
        <dbReference type="ARBA" id="ARBA00006484"/>
    </source>
</evidence>
<dbReference type="SUPFAM" id="SSF51735">
    <property type="entry name" value="NAD(P)-binding Rossmann-fold domains"/>
    <property type="match status" value="1"/>
</dbReference>
<dbReference type="InterPro" id="IPR002347">
    <property type="entry name" value="SDR_fam"/>
</dbReference>
<dbReference type="Pfam" id="PF00106">
    <property type="entry name" value="adh_short"/>
    <property type="match status" value="1"/>
</dbReference>
<gene>
    <name evidence="3" type="ORF">RFI_29476</name>
</gene>
<dbReference type="PRINTS" id="PR00081">
    <property type="entry name" value="GDHRDH"/>
</dbReference>
<comment type="caution">
    <text evidence="3">The sequence shown here is derived from an EMBL/GenBank/DDBJ whole genome shotgun (WGS) entry which is preliminary data.</text>
</comment>
<sequence length="277" mass="30236">MAQKPIEKIKRIIVTGGTGVIGGAICRNLCTESLLESLSKHCHKTSSLKSHLVDLSSKKDIDTFIKNFTSSYDSLNVLVNNAAIVVDSGKIELNNDEEKLEIMFAVNILSYYRLINGLVPLLGKVYTNDKEDFGRVVNVASNYSGVAPNLQALATGKHGSNTFDGNNVYQQTKCANRMLNKMSHDLFHEKYKVGFYSCHPGVTASNVLNNLGFGQGYDSPDQSAVTSIFLSTSDKVKLIDSGKYYNRSGDGAVGKADDRASNSKANKELWDLCAKFA</sequence>
<dbReference type="Proteomes" id="UP000023152">
    <property type="component" value="Unassembled WGS sequence"/>
</dbReference>
<dbReference type="Gene3D" id="3.40.50.720">
    <property type="entry name" value="NAD(P)-binding Rossmann-like Domain"/>
    <property type="match status" value="1"/>
</dbReference>
<evidence type="ECO:0000256" key="2">
    <source>
        <dbReference type="ARBA" id="ARBA00023002"/>
    </source>
</evidence>
<reference evidence="3 4" key="1">
    <citation type="journal article" date="2013" name="Curr. Biol.">
        <title>The Genome of the Foraminiferan Reticulomyxa filosa.</title>
        <authorList>
            <person name="Glockner G."/>
            <person name="Hulsmann N."/>
            <person name="Schleicher M."/>
            <person name="Noegel A.A."/>
            <person name="Eichinger L."/>
            <person name="Gallinger C."/>
            <person name="Pawlowski J."/>
            <person name="Sierra R."/>
            <person name="Euteneuer U."/>
            <person name="Pillet L."/>
            <person name="Moustafa A."/>
            <person name="Platzer M."/>
            <person name="Groth M."/>
            <person name="Szafranski K."/>
            <person name="Schliwa M."/>
        </authorList>
    </citation>
    <scope>NUCLEOTIDE SEQUENCE [LARGE SCALE GENOMIC DNA]</scope>
</reference>
<dbReference type="OMA" id="ASHYAGD"/>
<name>X6M225_RETFI</name>
<dbReference type="OrthoDB" id="417891at2759"/>
<protein>
    <submittedName>
        <fullName evidence="3">Uncharacterized protein</fullName>
    </submittedName>
</protein>
<evidence type="ECO:0000313" key="3">
    <source>
        <dbReference type="EMBL" id="ETO07914.1"/>
    </source>
</evidence>
<dbReference type="PANTHER" id="PTHR24320:SF266">
    <property type="entry name" value="DEHYDROGENASE_REDUCTASE SDR FAMILY MEMBER 12"/>
    <property type="match status" value="1"/>
</dbReference>
<keyword evidence="4" id="KW-1185">Reference proteome</keyword>
<keyword evidence="2" id="KW-0560">Oxidoreductase</keyword>
<evidence type="ECO:0000313" key="4">
    <source>
        <dbReference type="Proteomes" id="UP000023152"/>
    </source>
</evidence>
<accession>X6M225</accession>
<dbReference type="GO" id="GO:0016491">
    <property type="term" value="F:oxidoreductase activity"/>
    <property type="evidence" value="ECO:0007669"/>
    <property type="project" value="UniProtKB-KW"/>
</dbReference>
<comment type="similarity">
    <text evidence="1">Belongs to the short-chain dehydrogenases/reductases (SDR) family.</text>
</comment>